<evidence type="ECO:0000256" key="1">
    <source>
        <dbReference type="SAM" id="MobiDB-lite"/>
    </source>
</evidence>
<evidence type="ECO:0000313" key="3">
    <source>
        <dbReference type="Proteomes" id="UP000799424"/>
    </source>
</evidence>
<sequence>MTKTVATEQPDGPSSSRSSTCISCDYATSDSTPSVEDAWLSNSDTQVLGSDTGASLYDMPILDTSPGPAAQSISVPQHINDRVPRNTRYPITQVSGPVPQSALYRPLVDANQPHQMRQPTSLLQEYEIIGFHGSMFGSDNGAAEEEKSNL</sequence>
<reference evidence="2" key="1">
    <citation type="journal article" date="2020" name="Stud. Mycol.">
        <title>101 Dothideomycetes genomes: a test case for predicting lifestyles and emergence of pathogens.</title>
        <authorList>
            <person name="Haridas S."/>
            <person name="Albert R."/>
            <person name="Binder M."/>
            <person name="Bloem J."/>
            <person name="Labutti K."/>
            <person name="Salamov A."/>
            <person name="Andreopoulos B."/>
            <person name="Baker S."/>
            <person name="Barry K."/>
            <person name="Bills G."/>
            <person name="Bluhm B."/>
            <person name="Cannon C."/>
            <person name="Castanera R."/>
            <person name="Culley D."/>
            <person name="Daum C."/>
            <person name="Ezra D."/>
            <person name="Gonzalez J."/>
            <person name="Henrissat B."/>
            <person name="Kuo A."/>
            <person name="Liang C."/>
            <person name="Lipzen A."/>
            <person name="Lutzoni F."/>
            <person name="Magnuson J."/>
            <person name="Mondo S."/>
            <person name="Nolan M."/>
            <person name="Ohm R."/>
            <person name="Pangilinan J."/>
            <person name="Park H.-J."/>
            <person name="Ramirez L."/>
            <person name="Alfaro M."/>
            <person name="Sun H."/>
            <person name="Tritt A."/>
            <person name="Yoshinaga Y."/>
            <person name="Zwiers L.-H."/>
            <person name="Turgeon B."/>
            <person name="Goodwin S."/>
            <person name="Spatafora J."/>
            <person name="Crous P."/>
            <person name="Grigoriev I."/>
        </authorList>
    </citation>
    <scope>NUCLEOTIDE SEQUENCE</scope>
    <source>
        <strain evidence="2">CBS 113818</strain>
    </source>
</reference>
<feature type="region of interest" description="Disordered" evidence="1">
    <location>
        <begin position="45"/>
        <end position="82"/>
    </location>
</feature>
<name>A0A6A7AI80_9PLEO</name>
<gene>
    <name evidence="2" type="ORF">CC86DRAFT_377775</name>
</gene>
<dbReference type="Proteomes" id="UP000799424">
    <property type="component" value="Unassembled WGS sequence"/>
</dbReference>
<protein>
    <submittedName>
        <fullName evidence="2">Uncharacterized protein</fullName>
    </submittedName>
</protein>
<keyword evidence="3" id="KW-1185">Reference proteome</keyword>
<feature type="region of interest" description="Disordered" evidence="1">
    <location>
        <begin position="1"/>
        <end position="20"/>
    </location>
</feature>
<organism evidence="2 3">
    <name type="scientific">Ophiobolus disseminans</name>
    <dbReference type="NCBI Taxonomy" id="1469910"/>
    <lineage>
        <taxon>Eukaryota</taxon>
        <taxon>Fungi</taxon>
        <taxon>Dikarya</taxon>
        <taxon>Ascomycota</taxon>
        <taxon>Pezizomycotina</taxon>
        <taxon>Dothideomycetes</taxon>
        <taxon>Pleosporomycetidae</taxon>
        <taxon>Pleosporales</taxon>
        <taxon>Pleosporineae</taxon>
        <taxon>Phaeosphaeriaceae</taxon>
        <taxon>Ophiobolus</taxon>
    </lineage>
</organism>
<accession>A0A6A7AI80</accession>
<dbReference type="AlphaFoldDB" id="A0A6A7AI80"/>
<evidence type="ECO:0000313" key="2">
    <source>
        <dbReference type="EMBL" id="KAF2832644.1"/>
    </source>
</evidence>
<proteinExistence type="predicted"/>
<dbReference type="EMBL" id="MU006217">
    <property type="protein sequence ID" value="KAF2832644.1"/>
    <property type="molecule type" value="Genomic_DNA"/>
</dbReference>